<keyword evidence="2" id="KW-0479">Metal-binding</keyword>
<evidence type="ECO:0000256" key="3">
    <source>
        <dbReference type="ARBA" id="ARBA00022801"/>
    </source>
</evidence>
<organism evidence="6 7">
    <name type="scientific">Enorma phocaeensis</name>
    <dbReference type="NCBI Taxonomy" id="1871019"/>
    <lineage>
        <taxon>Bacteria</taxon>
        <taxon>Bacillati</taxon>
        <taxon>Actinomycetota</taxon>
        <taxon>Coriobacteriia</taxon>
        <taxon>Coriobacteriales</taxon>
        <taxon>Coriobacteriaceae</taxon>
        <taxon>Enorma</taxon>
    </lineage>
</organism>
<dbReference type="PANTHER" id="PTHR46233:SF3">
    <property type="entry name" value="HYDROXYACYLGLUTATHIONE HYDROLASE GLOC"/>
    <property type="match status" value="1"/>
</dbReference>
<evidence type="ECO:0000313" key="6">
    <source>
        <dbReference type="EMBL" id="HJG36462.1"/>
    </source>
</evidence>
<dbReference type="InterPro" id="IPR051453">
    <property type="entry name" value="MBL_Glyoxalase_II"/>
</dbReference>
<gene>
    <name evidence="6" type="ORF">K8V70_01165</name>
</gene>
<keyword evidence="3" id="KW-0378">Hydrolase</keyword>
<evidence type="ECO:0000313" key="7">
    <source>
        <dbReference type="Proteomes" id="UP000753256"/>
    </source>
</evidence>
<comment type="caution">
    <text evidence="6">The sequence shown here is derived from an EMBL/GenBank/DDBJ whole genome shotgun (WGS) entry which is preliminary data.</text>
</comment>
<dbReference type="Pfam" id="PF00753">
    <property type="entry name" value="Lactamase_B"/>
    <property type="match status" value="1"/>
</dbReference>
<dbReference type="SUPFAM" id="SSF56281">
    <property type="entry name" value="Metallo-hydrolase/oxidoreductase"/>
    <property type="match status" value="1"/>
</dbReference>
<dbReference type="Gene3D" id="3.60.15.10">
    <property type="entry name" value="Ribonuclease Z/Hydroxyacylglutathione hydrolase-like"/>
    <property type="match status" value="1"/>
</dbReference>
<dbReference type="RefSeq" id="WP_273188631.1">
    <property type="nucleotide sequence ID" value="NZ_DYUZ01000007.1"/>
</dbReference>
<dbReference type="Proteomes" id="UP000753256">
    <property type="component" value="Unassembled WGS sequence"/>
</dbReference>
<dbReference type="GO" id="GO:0046872">
    <property type="term" value="F:metal ion binding"/>
    <property type="evidence" value="ECO:0007669"/>
    <property type="project" value="UniProtKB-KW"/>
</dbReference>
<dbReference type="SMART" id="SM00849">
    <property type="entry name" value="Lactamase_B"/>
    <property type="match status" value="1"/>
</dbReference>
<comment type="cofactor">
    <cofactor evidence="1">
        <name>Zn(2+)</name>
        <dbReference type="ChEBI" id="CHEBI:29105"/>
    </cofactor>
</comment>
<dbReference type="CDD" id="cd06262">
    <property type="entry name" value="metallo-hydrolase-like_MBL-fold"/>
    <property type="match status" value="1"/>
</dbReference>
<dbReference type="InterPro" id="IPR036866">
    <property type="entry name" value="RibonucZ/Hydroxyglut_hydro"/>
</dbReference>
<protein>
    <submittedName>
        <fullName evidence="6">MBL fold metallo-hydrolase</fullName>
    </submittedName>
</protein>
<evidence type="ECO:0000256" key="4">
    <source>
        <dbReference type="ARBA" id="ARBA00022833"/>
    </source>
</evidence>
<keyword evidence="4" id="KW-0862">Zinc</keyword>
<evidence type="ECO:0000259" key="5">
    <source>
        <dbReference type="SMART" id="SM00849"/>
    </source>
</evidence>
<evidence type="ECO:0000256" key="2">
    <source>
        <dbReference type="ARBA" id="ARBA00022723"/>
    </source>
</evidence>
<sequence length="231" mass="24840">MSFELDCTPMGSMHVDSHEEGPIATNTYLVASGDEAIVIDPAWKGEDIARRIATDHPELRIRAIVCTHCHGDHVGGVAGMRRELGDEVPFVISAIDAPYIEGAVTHMKRNWGLNIEMPPEPDRLLREGDTVEFGSVRLQVIETPGHTRGGIVLFAATQDGNIAFVGDTLFPGSHGRTDLDGGDDAAIMASLGKLGRLLPVDTLVCAGHGPVTTIARELETNPFMQLALKNE</sequence>
<feature type="domain" description="Metallo-beta-lactamase" evidence="5">
    <location>
        <begin position="24"/>
        <end position="208"/>
    </location>
</feature>
<dbReference type="AlphaFoldDB" id="A0A921IRG9"/>
<proteinExistence type="predicted"/>
<dbReference type="PANTHER" id="PTHR46233">
    <property type="entry name" value="HYDROXYACYLGLUTATHIONE HYDROLASE GLOC"/>
    <property type="match status" value="1"/>
</dbReference>
<accession>A0A921IRG9</accession>
<reference evidence="6" key="1">
    <citation type="journal article" date="2021" name="PeerJ">
        <title>Extensive microbial diversity within the chicken gut microbiome revealed by metagenomics and culture.</title>
        <authorList>
            <person name="Gilroy R."/>
            <person name="Ravi A."/>
            <person name="Getino M."/>
            <person name="Pursley I."/>
            <person name="Horton D.L."/>
            <person name="Alikhan N.F."/>
            <person name="Baker D."/>
            <person name="Gharbi K."/>
            <person name="Hall N."/>
            <person name="Watson M."/>
            <person name="Adriaenssens E.M."/>
            <person name="Foster-Nyarko E."/>
            <person name="Jarju S."/>
            <person name="Secka A."/>
            <person name="Antonio M."/>
            <person name="Oren A."/>
            <person name="Chaudhuri R.R."/>
            <person name="La Ragione R."/>
            <person name="Hildebrand F."/>
            <person name="Pallen M.J."/>
        </authorList>
    </citation>
    <scope>NUCLEOTIDE SEQUENCE</scope>
    <source>
        <strain evidence="6">ChiHjej13B12-9602</strain>
    </source>
</reference>
<dbReference type="GO" id="GO:0016787">
    <property type="term" value="F:hydrolase activity"/>
    <property type="evidence" value="ECO:0007669"/>
    <property type="project" value="UniProtKB-KW"/>
</dbReference>
<name>A0A921IRG9_9ACTN</name>
<dbReference type="EMBL" id="DYUZ01000007">
    <property type="protein sequence ID" value="HJG36462.1"/>
    <property type="molecule type" value="Genomic_DNA"/>
</dbReference>
<reference evidence="6" key="2">
    <citation type="submission" date="2021-09" db="EMBL/GenBank/DDBJ databases">
        <authorList>
            <person name="Gilroy R."/>
        </authorList>
    </citation>
    <scope>NUCLEOTIDE SEQUENCE</scope>
    <source>
        <strain evidence="6">ChiHjej13B12-9602</strain>
    </source>
</reference>
<evidence type="ECO:0000256" key="1">
    <source>
        <dbReference type="ARBA" id="ARBA00001947"/>
    </source>
</evidence>
<dbReference type="InterPro" id="IPR001279">
    <property type="entry name" value="Metallo-B-lactamas"/>
</dbReference>